<keyword evidence="4 6" id="KW-1133">Transmembrane helix</keyword>
<feature type="transmembrane region" description="Helical" evidence="6">
    <location>
        <begin position="146"/>
        <end position="170"/>
    </location>
</feature>
<dbReference type="InterPro" id="IPR051598">
    <property type="entry name" value="TSUP/Inactive_protease-like"/>
</dbReference>
<feature type="transmembrane region" description="Helical" evidence="6">
    <location>
        <begin position="42"/>
        <end position="69"/>
    </location>
</feature>
<feature type="transmembrane region" description="Helical" evidence="6">
    <location>
        <begin position="81"/>
        <end position="100"/>
    </location>
</feature>
<evidence type="ECO:0000256" key="1">
    <source>
        <dbReference type="ARBA" id="ARBA00004141"/>
    </source>
</evidence>
<dbReference type="RefSeq" id="WP_380963463.1">
    <property type="nucleotide sequence ID" value="NZ_JBHTCO010000003.1"/>
</dbReference>
<evidence type="ECO:0000313" key="8">
    <source>
        <dbReference type="Proteomes" id="UP001596505"/>
    </source>
</evidence>
<dbReference type="PANTHER" id="PTHR43701">
    <property type="entry name" value="MEMBRANE TRANSPORTER PROTEIN MJ0441-RELATED"/>
    <property type="match status" value="1"/>
</dbReference>
<evidence type="ECO:0000256" key="6">
    <source>
        <dbReference type="RuleBase" id="RU363041"/>
    </source>
</evidence>
<keyword evidence="6" id="KW-1003">Cell membrane</keyword>
<reference evidence="8" key="1">
    <citation type="journal article" date="2019" name="Int. J. Syst. Evol. Microbiol.">
        <title>The Global Catalogue of Microorganisms (GCM) 10K type strain sequencing project: providing services to taxonomists for standard genome sequencing and annotation.</title>
        <authorList>
            <consortium name="The Broad Institute Genomics Platform"/>
            <consortium name="The Broad Institute Genome Sequencing Center for Infectious Disease"/>
            <person name="Wu L."/>
            <person name="Ma J."/>
        </authorList>
    </citation>
    <scope>NUCLEOTIDE SEQUENCE [LARGE SCALE GENOMIC DNA]</scope>
    <source>
        <strain evidence="8">CGMCC 1.16305</strain>
    </source>
</reference>
<accession>A0ABW2PXK0</accession>
<sequence>MSLSFIIILFVLGFVGSFLSGMLGVGGAIINYPLILYIPPLLGVAALTAHHVSGVVAVQVFFATLCGVFAYRKGGYLNKGLILYMGISILAGSLIGGYSSEWISENVVNFIYGILAILAVILMFIPRRDAVQPDQSLQYNRLLAMVLSFIVGICAGIVGAGGSFLLVPIMLTVLNIPMRVTIATSLAVTFISSIGSVTGKLLSHQILFWPSLIVVIASIIASPIGAKLGQKVNPKVLKVILLVLIIATTIKIWMGIL</sequence>
<evidence type="ECO:0000256" key="5">
    <source>
        <dbReference type="ARBA" id="ARBA00023136"/>
    </source>
</evidence>
<keyword evidence="8" id="KW-1185">Reference proteome</keyword>
<evidence type="ECO:0000256" key="4">
    <source>
        <dbReference type="ARBA" id="ARBA00022989"/>
    </source>
</evidence>
<organism evidence="7 8">
    <name type="scientific">Scopulibacillus cellulosilyticus</name>
    <dbReference type="NCBI Taxonomy" id="2665665"/>
    <lineage>
        <taxon>Bacteria</taxon>
        <taxon>Bacillati</taxon>
        <taxon>Bacillota</taxon>
        <taxon>Bacilli</taxon>
        <taxon>Bacillales</taxon>
        <taxon>Sporolactobacillaceae</taxon>
        <taxon>Scopulibacillus</taxon>
    </lineage>
</organism>
<keyword evidence="5 6" id="KW-0472">Membrane</keyword>
<evidence type="ECO:0000256" key="2">
    <source>
        <dbReference type="ARBA" id="ARBA00009142"/>
    </source>
</evidence>
<dbReference type="EMBL" id="JBHTCO010000003">
    <property type="protein sequence ID" value="MFC7391951.1"/>
    <property type="molecule type" value="Genomic_DNA"/>
</dbReference>
<dbReference type="PANTHER" id="PTHR43701:SF13">
    <property type="entry name" value="MEMBRANE TRANSPORTER PROTEIN YRKJ-RELATED"/>
    <property type="match status" value="1"/>
</dbReference>
<feature type="transmembrane region" description="Helical" evidence="6">
    <location>
        <begin position="236"/>
        <end position="254"/>
    </location>
</feature>
<proteinExistence type="inferred from homology"/>
<evidence type="ECO:0000313" key="7">
    <source>
        <dbReference type="EMBL" id="MFC7391951.1"/>
    </source>
</evidence>
<gene>
    <name evidence="7" type="ORF">ACFQRG_02935</name>
</gene>
<feature type="transmembrane region" description="Helical" evidence="6">
    <location>
        <begin position="7"/>
        <end position="30"/>
    </location>
</feature>
<dbReference type="InterPro" id="IPR002781">
    <property type="entry name" value="TM_pro_TauE-like"/>
</dbReference>
<name>A0ABW2PXK0_9BACL</name>
<feature type="transmembrane region" description="Helical" evidence="6">
    <location>
        <begin position="176"/>
        <end position="194"/>
    </location>
</feature>
<keyword evidence="3 6" id="KW-0812">Transmembrane</keyword>
<feature type="transmembrane region" description="Helical" evidence="6">
    <location>
        <begin position="206"/>
        <end position="224"/>
    </location>
</feature>
<dbReference type="Pfam" id="PF01925">
    <property type="entry name" value="TauE"/>
    <property type="match status" value="1"/>
</dbReference>
<comment type="similarity">
    <text evidence="2 6">Belongs to the 4-toluene sulfonate uptake permease (TSUP) (TC 2.A.102) family.</text>
</comment>
<comment type="subcellular location">
    <subcellularLocation>
        <location evidence="6">Cell membrane</location>
        <topology evidence="6">Multi-pass membrane protein</topology>
    </subcellularLocation>
    <subcellularLocation>
        <location evidence="1">Membrane</location>
        <topology evidence="1">Multi-pass membrane protein</topology>
    </subcellularLocation>
</comment>
<protein>
    <recommendedName>
        <fullName evidence="6">Probable membrane transporter protein</fullName>
    </recommendedName>
</protein>
<comment type="caution">
    <text evidence="7">The sequence shown here is derived from an EMBL/GenBank/DDBJ whole genome shotgun (WGS) entry which is preliminary data.</text>
</comment>
<dbReference type="Proteomes" id="UP001596505">
    <property type="component" value="Unassembled WGS sequence"/>
</dbReference>
<feature type="transmembrane region" description="Helical" evidence="6">
    <location>
        <begin position="106"/>
        <end position="125"/>
    </location>
</feature>
<evidence type="ECO:0000256" key="3">
    <source>
        <dbReference type="ARBA" id="ARBA00022692"/>
    </source>
</evidence>